<dbReference type="GO" id="GO:0000976">
    <property type="term" value="F:transcription cis-regulatory region binding"/>
    <property type="evidence" value="ECO:0007669"/>
    <property type="project" value="TreeGrafter"/>
</dbReference>
<dbReference type="InterPro" id="IPR050109">
    <property type="entry name" value="HTH-type_TetR-like_transc_reg"/>
</dbReference>
<protein>
    <submittedName>
        <fullName evidence="7">TetR family transcriptional regulator</fullName>
    </submittedName>
</protein>
<reference evidence="7 8" key="1">
    <citation type="submission" date="2019-07" db="EMBL/GenBank/DDBJ databases">
        <title>R&amp;d 2014.</title>
        <authorList>
            <person name="Klenk H.-P."/>
        </authorList>
    </citation>
    <scope>NUCLEOTIDE SEQUENCE [LARGE SCALE GENOMIC DNA]</scope>
    <source>
        <strain evidence="7 8">DSM 43194</strain>
    </source>
</reference>
<dbReference type="EMBL" id="VLJV01000001">
    <property type="protein sequence ID" value="TWH20730.1"/>
    <property type="molecule type" value="Genomic_DNA"/>
</dbReference>
<dbReference type="InterPro" id="IPR001647">
    <property type="entry name" value="HTH_TetR"/>
</dbReference>
<keyword evidence="1" id="KW-0805">Transcription regulation</keyword>
<keyword evidence="3" id="KW-0804">Transcription</keyword>
<organism evidence="7 8">
    <name type="scientific">Prauserella rugosa</name>
    <dbReference type="NCBI Taxonomy" id="43354"/>
    <lineage>
        <taxon>Bacteria</taxon>
        <taxon>Bacillati</taxon>
        <taxon>Actinomycetota</taxon>
        <taxon>Actinomycetes</taxon>
        <taxon>Pseudonocardiales</taxon>
        <taxon>Pseudonocardiaceae</taxon>
        <taxon>Prauserella</taxon>
    </lineage>
</organism>
<gene>
    <name evidence="7" type="ORF">JD82_02577</name>
</gene>
<evidence type="ECO:0000256" key="3">
    <source>
        <dbReference type="ARBA" id="ARBA00023163"/>
    </source>
</evidence>
<sequence>MRVSRWEPGARERLESAALELFEEQGFAATTVPQITARAGLTTRTFFRYFTDKREVLFGDADVAELAAAYVAEAPASLAAAELVVHCLERLTQERFEGRKEDLRRRRDIVRSDEGLRERNLHKRAAASDALARELAGRGFGTAEATLCAEVGALALFTAIDQWLESGDDRTLFTLVLGVLESLGVVVAGFGAVRTRRS</sequence>
<dbReference type="SUPFAM" id="SSF46689">
    <property type="entry name" value="Homeodomain-like"/>
    <property type="match status" value="1"/>
</dbReference>
<keyword evidence="2 4" id="KW-0238">DNA-binding</keyword>
<evidence type="ECO:0000256" key="2">
    <source>
        <dbReference type="ARBA" id="ARBA00023125"/>
    </source>
</evidence>
<dbReference type="InterPro" id="IPR023772">
    <property type="entry name" value="DNA-bd_HTH_TetR-type_CS"/>
</dbReference>
<dbReference type="GO" id="GO:0003700">
    <property type="term" value="F:DNA-binding transcription factor activity"/>
    <property type="evidence" value="ECO:0007669"/>
    <property type="project" value="TreeGrafter"/>
</dbReference>
<proteinExistence type="predicted"/>
<dbReference type="InterPro" id="IPR009057">
    <property type="entry name" value="Homeodomain-like_sf"/>
</dbReference>
<dbReference type="PRINTS" id="PR00455">
    <property type="entry name" value="HTHTETR"/>
</dbReference>
<feature type="transmembrane region" description="Helical" evidence="5">
    <location>
        <begin position="172"/>
        <end position="193"/>
    </location>
</feature>
<dbReference type="Gene3D" id="1.10.357.10">
    <property type="entry name" value="Tetracycline Repressor, domain 2"/>
    <property type="match status" value="1"/>
</dbReference>
<feature type="DNA-binding region" description="H-T-H motif" evidence="4">
    <location>
        <begin position="31"/>
        <end position="50"/>
    </location>
</feature>
<keyword evidence="5" id="KW-0812">Transmembrane</keyword>
<feature type="domain" description="HTH tetR-type" evidence="6">
    <location>
        <begin position="8"/>
        <end position="68"/>
    </location>
</feature>
<dbReference type="Proteomes" id="UP000317303">
    <property type="component" value="Unassembled WGS sequence"/>
</dbReference>
<dbReference type="Pfam" id="PF00440">
    <property type="entry name" value="TetR_N"/>
    <property type="match status" value="1"/>
</dbReference>
<dbReference type="PROSITE" id="PS50977">
    <property type="entry name" value="HTH_TETR_2"/>
    <property type="match status" value="1"/>
</dbReference>
<evidence type="ECO:0000256" key="4">
    <source>
        <dbReference type="PROSITE-ProRule" id="PRU00335"/>
    </source>
</evidence>
<dbReference type="PROSITE" id="PS01081">
    <property type="entry name" value="HTH_TETR_1"/>
    <property type="match status" value="1"/>
</dbReference>
<dbReference type="AlphaFoldDB" id="A0A660CAV9"/>
<dbReference type="PANTHER" id="PTHR30055">
    <property type="entry name" value="HTH-TYPE TRANSCRIPTIONAL REGULATOR RUTR"/>
    <property type="match status" value="1"/>
</dbReference>
<name>A0A660CAV9_9PSEU</name>
<evidence type="ECO:0000313" key="7">
    <source>
        <dbReference type="EMBL" id="TWH20730.1"/>
    </source>
</evidence>
<keyword evidence="5" id="KW-0472">Membrane</keyword>
<accession>A0A660CAV9</accession>
<evidence type="ECO:0000256" key="5">
    <source>
        <dbReference type="SAM" id="Phobius"/>
    </source>
</evidence>
<evidence type="ECO:0000259" key="6">
    <source>
        <dbReference type="PROSITE" id="PS50977"/>
    </source>
</evidence>
<evidence type="ECO:0000256" key="1">
    <source>
        <dbReference type="ARBA" id="ARBA00023015"/>
    </source>
</evidence>
<keyword evidence="8" id="KW-1185">Reference proteome</keyword>
<dbReference type="PANTHER" id="PTHR30055:SF238">
    <property type="entry name" value="MYCOFACTOCIN BIOSYNTHESIS TRANSCRIPTIONAL REGULATOR MFTR-RELATED"/>
    <property type="match status" value="1"/>
</dbReference>
<evidence type="ECO:0000313" key="8">
    <source>
        <dbReference type="Proteomes" id="UP000317303"/>
    </source>
</evidence>
<keyword evidence="5" id="KW-1133">Transmembrane helix</keyword>
<comment type="caution">
    <text evidence="7">The sequence shown here is derived from an EMBL/GenBank/DDBJ whole genome shotgun (WGS) entry which is preliminary data.</text>
</comment>